<dbReference type="InterPro" id="IPR039420">
    <property type="entry name" value="WalR-like"/>
</dbReference>
<dbReference type="CDD" id="cd00383">
    <property type="entry name" value="trans_reg_C"/>
    <property type="match status" value="1"/>
</dbReference>
<feature type="DNA-binding region" description="OmpR/PhoB-type" evidence="3">
    <location>
        <begin position="126"/>
        <end position="224"/>
    </location>
</feature>
<dbReference type="Gene3D" id="3.40.50.2300">
    <property type="match status" value="1"/>
</dbReference>
<dbReference type="GO" id="GO:0032993">
    <property type="term" value="C:protein-DNA complex"/>
    <property type="evidence" value="ECO:0007669"/>
    <property type="project" value="TreeGrafter"/>
</dbReference>
<evidence type="ECO:0000259" key="4">
    <source>
        <dbReference type="PROSITE" id="PS50110"/>
    </source>
</evidence>
<dbReference type="PROSITE" id="PS51755">
    <property type="entry name" value="OMPR_PHOB"/>
    <property type="match status" value="1"/>
</dbReference>
<dbReference type="SMART" id="SM00448">
    <property type="entry name" value="REC"/>
    <property type="match status" value="1"/>
</dbReference>
<dbReference type="GO" id="GO:0000976">
    <property type="term" value="F:transcription cis-regulatory region binding"/>
    <property type="evidence" value="ECO:0007669"/>
    <property type="project" value="TreeGrafter"/>
</dbReference>
<dbReference type="PROSITE" id="PS50110">
    <property type="entry name" value="RESPONSE_REGULATORY"/>
    <property type="match status" value="1"/>
</dbReference>
<dbReference type="SMART" id="SM00862">
    <property type="entry name" value="Trans_reg_C"/>
    <property type="match status" value="1"/>
</dbReference>
<dbReference type="Gene3D" id="1.10.10.10">
    <property type="entry name" value="Winged helix-like DNA-binding domain superfamily/Winged helix DNA-binding domain"/>
    <property type="match status" value="1"/>
</dbReference>
<feature type="modified residue" description="4-aspartylphosphate" evidence="2">
    <location>
        <position position="51"/>
    </location>
</feature>
<dbReference type="Gene3D" id="6.10.250.690">
    <property type="match status" value="1"/>
</dbReference>
<dbReference type="Pfam" id="PF00072">
    <property type="entry name" value="Response_reg"/>
    <property type="match status" value="1"/>
</dbReference>
<reference evidence="6 7" key="1">
    <citation type="submission" date="2019-04" db="EMBL/GenBank/DDBJ databases">
        <title>Altererythrobacter aquimixticola sp. nov., isolated from sediment of junction between the ocean and a freshwater spring.</title>
        <authorList>
            <person name="Yoon J.-H."/>
        </authorList>
    </citation>
    <scope>NUCLEOTIDE SEQUENCE [LARGE SCALE GENOMIC DNA]</scope>
    <source>
        <strain evidence="6 7">SSKS-13</strain>
    </source>
</reference>
<evidence type="ECO:0000259" key="5">
    <source>
        <dbReference type="PROSITE" id="PS51755"/>
    </source>
</evidence>
<evidence type="ECO:0000313" key="7">
    <source>
        <dbReference type="Proteomes" id="UP000309389"/>
    </source>
</evidence>
<feature type="domain" description="Response regulatory" evidence="4">
    <location>
        <begin position="2"/>
        <end position="115"/>
    </location>
</feature>
<dbReference type="PANTHER" id="PTHR48111">
    <property type="entry name" value="REGULATOR OF RPOS"/>
    <property type="match status" value="1"/>
</dbReference>
<dbReference type="PANTHER" id="PTHR48111:SF50">
    <property type="entry name" value="KDP OPERON TRANSCRIPTIONAL REGULATORY PROTEIN KDPE"/>
    <property type="match status" value="1"/>
</dbReference>
<dbReference type="InterPro" id="IPR011006">
    <property type="entry name" value="CheY-like_superfamily"/>
</dbReference>
<name>A0A4T3F5K1_9SPHN</name>
<gene>
    <name evidence="6" type="ORF">E5222_04230</name>
</gene>
<protein>
    <submittedName>
        <fullName evidence="6">Response regulator transcription factor</fullName>
    </submittedName>
</protein>
<keyword evidence="7" id="KW-1185">Reference proteome</keyword>
<dbReference type="InterPro" id="IPR036388">
    <property type="entry name" value="WH-like_DNA-bd_sf"/>
</dbReference>
<dbReference type="OrthoDB" id="7407049at2"/>
<evidence type="ECO:0000256" key="3">
    <source>
        <dbReference type="PROSITE-ProRule" id="PRU01091"/>
    </source>
</evidence>
<dbReference type="AlphaFoldDB" id="A0A4T3F5K1"/>
<feature type="domain" description="OmpR/PhoB-type" evidence="5">
    <location>
        <begin position="126"/>
        <end position="224"/>
    </location>
</feature>
<evidence type="ECO:0000256" key="1">
    <source>
        <dbReference type="ARBA" id="ARBA00023125"/>
    </source>
</evidence>
<accession>A0A4T3F5K1</accession>
<dbReference type="Pfam" id="PF00486">
    <property type="entry name" value="Trans_reg_C"/>
    <property type="match status" value="1"/>
</dbReference>
<dbReference type="SUPFAM" id="SSF52172">
    <property type="entry name" value="CheY-like"/>
    <property type="match status" value="1"/>
</dbReference>
<comment type="caution">
    <text evidence="6">The sequence shown here is derived from an EMBL/GenBank/DDBJ whole genome shotgun (WGS) entry which is preliminary data.</text>
</comment>
<dbReference type="GO" id="GO:0006355">
    <property type="term" value="P:regulation of DNA-templated transcription"/>
    <property type="evidence" value="ECO:0007669"/>
    <property type="project" value="InterPro"/>
</dbReference>
<organism evidence="6 7">
    <name type="scientific">Alteraurantiacibacter aquimixticola</name>
    <dbReference type="NCBI Taxonomy" id="2489173"/>
    <lineage>
        <taxon>Bacteria</taxon>
        <taxon>Pseudomonadati</taxon>
        <taxon>Pseudomonadota</taxon>
        <taxon>Alphaproteobacteria</taxon>
        <taxon>Sphingomonadales</taxon>
        <taxon>Erythrobacteraceae</taxon>
        <taxon>Alteraurantiacibacter</taxon>
    </lineage>
</organism>
<keyword evidence="1 3" id="KW-0238">DNA-binding</keyword>
<dbReference type="GO" id="GO:0005829">
    <property type="term" value="C:cytosol"/>
    <property type="evidence" value="ECO:0007669"/>
    <property type="project" value="TreeGrafter"/>
</dbReference>
<dbReference type="EMBL" id="SSHH01000001">
    <property type="protein sequence ID" value="TIX51664.1"/>
    <property type="molecule type" value="Genomic_DNA"/>
</dbReference>
<dbReference type="RefSeq" id="WP_136692450.1">
    <property type="nucleotide sequence ID" value="NZ_SSHH01000001.1"/>
</dbReference>
<keyword evidence="2" id="KW-0597">Phosphoprotein</keyword>
<evidence type="ECO:0000313" key="6">
    <source>
        <dbReference type="EMBL" id="TIX51664.1"/>
    </source>
</evidence>
<dbReference type="InterPro" id="IPR001789">
    <property type="entry name" value="Sig_transdc_resp-reg_receiver"/>
</dbReference>
<dbReference type="Proteomes" id="UP000309389">
    <property type="component" value="Unassembled WGS sequence"/>
</dbReference>
<evidence type="ECO:0000256" key="2">
    <source>
        <dbReference type="PROSITE-ProRule" id="PRU00169"/>
    </source>
</evidence>
<dbReference type="GO" id="GO:0000156">
    <property type="term" value="F:phosphorelay response regulator activity"/>
    <property type="evidence" value="ECO:0007669"/>
    <property type="project" value="TreeGrafter"/>
</dbReference>
<sequence length="230" mass="25375">MNILIVDDEPSIIETLRPVLSSLGHDVIDAANGAEALNAIEGAALDLVLLDLGLPDTDGCDLIAPVKDRAKASLIVISARHLEKDKVRALDLGADDYVDKPFGLDELLARIRVVERRRAETYGAAVSRYQSDDLVVDFGRREVILMDEPIHLSPKEFALFELLVRNSGHVVTQRQLMIAGWSSPTVDGQYLRSYMSMLRDKLEADPSDPELILTEPGVGYRLAIMMEPQA</sequence>
<proteinExistence type="predicted"/>
<dbReference type="InterPro" id="IPR001867">
    <property type="entry name" value="OmpR/PhoB-type_DNA-bd"/>
</dbReference>